<evidence type="ECO:0000256" key="3">
    <source>
        <dbReference type="ARBA" id="ARBA00023288"/>
    </source>
</evidence>
<evidence type="ECO:0000313" key="6">
    <source>
        <dbReference type="Proteomes" id="UP000073492"/>
    </source>
</evidence>
<dbReference type="InterPro" id="IPR031632">
    <property type="entry name" value="SVIP"/>
</dbReference>
<dbReference type="Pfam" id="PF15811">
    <property type="entry name" value="SVIP"/>
    <property type="match status" value="1"/>
</dbReference>
<evidence type="ECO:0000256" key="1">
    <source>
        <dbReference type="ARBA" id="ARBA00022707"/>
    </source>
</evidence>
<sequence length="125" mass="12673">MGNCFGKQSSHANFTGEGRTLGAAPANPPTPANKARTAAASNITSPEAGRTLGKNPQAPSESDSPGAAAARAAEERLKASQAKGKLGKQLDAQKAQTQANTLAQTARDNVAARDADAAAQARTYN</sequence>
<evidence type="ECO:0000256" key="2">
    <source>
        <dbReference type="ARBA" id="ARBA00023139"/>
    </source>
</evidence>
<reference evidence="5 6" key="1">
    <citation type="submission" date="2015-07" db="EMBL/GenBank/DDBJ databases">
        <title>Comparative genomics of the Sigatoka disease complex on banana suggests a link between parallel evolutionary changes in Pseudocercospora fijiensis and Pseudocercospora eumusae and increased virulence on the banana host.</title>
        <authorList>
            <person name="Chang T.-C."/>
            <person name="Salvucci A."/>
            <person name="Crous P.W."/>
            <person name="Stergiopoulos I."/>
        </authorList>
    </citation>
    <scope>NUCLEOTIDE SEQUENCE [LARGE SCALE GENOMIC DNA]</scope>
    <source>
        <strain evidence="5 6">CBS 116634</strain>
    </source>
</reference>
<dbReference type="EMBL" id="LFZO01000754">
    <property type="protein sequence ID" value="KXS98109.1"/>
    <property type="molecule type" value="Genomic_DNA"/>
</dbReference>
<keyword evidence="2" id="KW-0564">Palmitate</keyword>
<feature type="compositionally biased region" description="Polar residues" evidence="4">
    <location>
        <begin position="1"/>
        <end position="13"/>
    </location>
</feature>
<dbReference type="Proteomes" id="UP000073492">
    <property type="component" value="Unassembled WGS sequence"/>
</dbReference>
<protein>
    <submittedName>
        <fullName evidence="5">Uncharacterized protein</fullName>
    </submittedName>
</protein>
<evidence type="ECO:0000313" key="5">
    <source>
        <dbReference type="EMBL" id="KXS98109.1"/>
    </source>
</evidence>
<feature type="region of interest" description="Disordered" evidence="4">
    <location>
        <begin position="1"/>
        <end position="125"/>
    </location>
</feature>
<keyword evidence="3" id="KW-0449">Lipoprotein</keyword>
<organism evidence="5 6">
    <name type="scientific">Pseudocercospora musae</name>
    <dbReference type="NCBI Taxonomy" id="113226"/>
    <lineage>
        <taxon>Eukaryota</taxon>
        <taxon>Fungi</taxon>
        <taxon>Dikarya</taxon>
        <taxon>Ascomycota</taxon>
        <taxon>Pezizomycotina</taxon>
        <taxon>Dothideomycetes</taxon>
        <taxon>Dothideomycetidae</taxon>
        <taxon>Mycosphaerellales</taxon>
        <taxon>Mycosphaerellaceae</taxon>
        <taxon>Pseudocercospora</taxon>
    </lineage>
</organism>
<dbReference type="AlphaFoldDB" id="A0A139H6V8"/>
<proteinExistence type="predicted"/>
<comment type="caution">
    <text evidence="5">The sequence shown here is derived from an EMBL/GenBank/DDBJ whole genome shotgun (WGS) entry which is preliminary data.</text>
</comment>
<gene>
    <name evidence="5" type="ORF">AC579_9002</name>
</gene>
<keyword evidence="1" id="KW-0519">Myristate</keyword>
<evidence type="ECO:0000256" key="4">
    <source>
        <dbReference type="SAM" id="MobiDB-lite"/>
    </source>
</evidence>
<keyword evidence="6" id="KW-1185">Reference proteome</keyword>
<accession>A0A139H6V8</accession>
<feature type="compositionally biased region" description="Low complexity" evidence="4">
    <location>
        <begin position="92"/>
        <end position="109"/>
    </location>
</feature>
<name>A0A139H6V8_9PEZI</name>